<gene>
    <name evidence="3" type="ORF">Q3V37_22435</name>
</gene>
<proteinExistence type="predicted"/>
<keyword evidence="2" id="KW-1133">Transmembrane helix</keyword>
<accession>A0AAJ6HT57</accession>
<feature type="region of interest" description="Disordered" evidence="1">
    <location>
        <begin position="215"/>
        <end position="254"/>
    </location>
</feature>
<feature type="compositionally biased region" description="Low complexity" evidence="1">
    <location>
        <begin position="125"/>
        <end position="138"/>
    </location>
</feature>
<keyword evidence="2" id="KW-0812">Transmembrane</keyword>
<keyword evidence="2" id="KW-0472">Membrane</keyword>
<evidence type="ECO:0000313" key="4">
    <source>
        <dbReference type="Proteomes" id="UP001235874"/>
    </source>
</evidence>
<name>A0AAJ6HT57_9ACTN</name>
<evidence type="ECO:0000256" key="1">
    <source>
        <dbReference type="SAM" id="MobiDB-lite"/>
    </source>
</evidence>
<organism evidence="3 4">
    <name type="scientific">Micromonospora profundi</name>
    <dbReference type="NCBI Taxonomy" id="1420889"/>
    <lineage>
        <taxon>Bacteria</taxon>
        <taxon>Bacillati</taxon>
        <taxon>Actinomycetota</taxon>
        <taxon>Actinomycetes</taxon>
        <taxon>Micromonosporales</taxon>
        <taxon>Micromonosporaceae</taxon>
        <taxon>Micromonospora</taxon>
    </lineage>
</organism>
<evidence type="ECO:0000256" key="2">
    <source>
        <dbReference type="SAM" id="Phobius"/>
    </source>
</evidence>
<reference evidence="3 4" key="1">
    <citation type="submission" date="2023-07" db="EMBL/GenBank/DDBJ databases">
        <title>Micromonospora profundi TRM 95458 converts glycerol to a new osmotic compound.</title>
        <authorList>
            <person name="Lu D."/>
        </authorList>
    </citation>
    <scope>NUCLEOTIDE SEQUENCE [LARGE SCALE GENOMIC DNA]</scope>
    <source>
        <strain evidence="3 4">TRM95458</strain>
    </source>
</reference>
<dbReference type="Proteomes" id="UP001235874">
    <property type="component" value="Chromosome"/>
</dbReference>
<keyword evidence="4" id="KW-1185">Reference proteome</keyword>
<feature type="region of interest" description="Disordered" evidence="1">
    <location>
        <begin position="112"/>
        <end position="169"/>
    </location>
</feature>
<dbReference type="KEGG" id="mprn:Q3V37_22435"/>
<evidence type="ECO:0000313" key="3">
    <source>
        <dbReference type="EMBL" id="WLS44140.1"/>
    </source>
</evidence>
<feature type="compositionally biased region" description="Pro residues" evidence="1">
    <location>
        <begin position="223"/>
        <end position="237"/>
    </location>
</feature>
<dbReference type="EMBL" id="CP130472">
    <property type="protein sequence ID" value="WLS44140.1"/>
    <property type="molecule type" value="Genomic_DNA"/>
</dbReference>
<protein>
    <submittedName>
        <fullName evidence="3">Uncharacterized protein</fullName>
    </submittedName>
</protein>
<feature type="transmembrane region" description="Helical" evidence="2">
    <location>
        <begin position="90"/>
        <end position="112"/>
    </location>
</feature>
<dbReference type="AlphaFoldDB" id="A0AAJ6HT57"/>
<dbReference type="RefSeq" id="WP_306271529.1">
    <property type="nucleotide sequence ID" value="NZ_CP130472.1"/>
</dbReference>
<sequence>MNPYRPDRRADRAETERLLDAAHSEATAETASTEPVARLLAAAAAPARPEELAGTEAAVAAFLAARAAEGVTAASPVARRPHGRRLTTGALAWIGAVAATATAGAAFAAAGLDLTPDPEPPAPTSAPSTSGGTAASPSVARSRPTPSTTRPGVQPAPPTPQAGASPNSHLHGLCRAWQAKKPAQREKALRTPSFQRLVTAAGGAAEVEAYCQRLVPEAKPGKSTPPTPPSPPGPSTPPESAKVKPSRPAESSPA</sequence>